<dbReference type="EMBL" id="RDPI01001664">
    <property type="protein sequence ID" value="MBF4377357.1"/>
    <property type="molecule type" value="Genomic_DNA"/>
</dbReference>
<evidence type="ECO:0000313" key="3">
    <source>
        <dbReference type="Proteomes" id="UP000726136"/>
    </source>
</evidence>
<evidence type="ECO:0000313" key="2">
    <source>
        <dbReference type="EMBL" id="MBF4433252.1"/>
    </source>
</evidence>
<keyword evidence="3" id="KW-1185">Reference proteome</keyword>
<reference evidence="2 3" key="1">
    <citation type="journal article" date="2021" name="PeerJ">
        <title>Analysis of 44 Vibrio anguillarum genomes reveals high genetic diversity.</title>
        <authorList>
            <person name="Hansen M.J."/>
            <person name="Dalsgaard I."/>
        </authorList>
    </citation>
    <scope>NUCLEOTIDE SEQUENCE</scope>
    <source>
        <strain evidence="1 3">040915-1/1B</strain>
        <strain evidence="2">850617-1/1</strain>
    </source>
</reference>
<protein>
    <submittedName>
        <fullName evidence="2">Uncharacterized protein</fullName>
    </submittedName>
</protein>
<dbReference type="RefSeq" id="WP_194665338.1">
    <property type="nucleotide sequence ID" value="NZ_RDPI01001664.1"/>
</dbReference>
<evidence type="ECO:0000313" key="1">
    <source>
        <dbReference type="EMBL" id="MBF4377357.1"/>
    </source>
</evidence>
<evidence type="ECO:0000313" key="4">
    <source>
        <dbReference type="Proteomes" id="UP000786185"/>
    </source>
</evidence>
<sequence length="101" mass="11762">MKKDLIILSAAMHLGMARMPAKRNAKADRQRCTIYTPDSPEVKVMTKQFWERAAQKGTASYYCTCDNDHCEEFWFQIGRDGETCRLCKVGKLHHHDVEPWE</sequence>
<dbReference type="Proteomes" id="UP000726136">
    <property type="component" value="Unassembled WGS sequence"/>
</dbReference>
<accession>A0AAW4B4K2</accession>
<name>A0AAW4B4K2_VIBAN</name>
<gene>
    <name evidence="1" type="ORF">EAY46_30760</name>
    <name evidence="2" type="ORF">ERJ77_01830</name>
</gene>
<comment type="caution">
    <text evidence="2">The sequence shown here is derived from an EMBL/GenBank/DDBJ whole genome shotgun (WGS) entry which is preliminary data.</text>
</comment>
<dbReference type="AlphaFoldDB" id="A0AAW4B4K2"/>
<dbReference type="Proteomes" id="UP000786185">
    <property type="component" value="Unassembled WGS sequence"/>
</dbReference>
<organism evidence="2 4">
    <name type="scientific">Vibrio anguillarum</name>
    <name type="common">Listonella anguillarum</name>
    <dbReference type="NCBI Taxonomy" id="55601"/>
    <lineage>
        <taxon>Bacteria</taxon>
        <taxon>Pseudomonadati</taxon>
        <taxon>Pseudomonadota</taxon>
        <taxon>Gammaproteobacteria</taxon>
        <taxon>Vibrionales</taxon>
        <taxon>Vibrionaceae</taxon>
        <taxon>Vibrio</taxon>
    </lineage>
</organism>
<dbReference type="EMBL" id="SCLC01000001">
    <property type="protein sequence ID" value="MBF4433252.1"/>
    <property type="molecule type" value="Genomic_DNA"/>
</dbReference>
<proteinExistence type="predicted"/>